<organism evidence="1 2">
    <name type="scientific">Parasedimentitalea maritima</name>
    <dbReference type="NCBI Taxonomy" id="2578117"/>
    <lineage>
        <taxon>Bacteria</taxon>
        <taxon>Pseudomonadati</taxon>
        <taxon>Pseudomonadota</taxon>
        <taxon>Alphaproteobacteria</taxon>
        <taxon>Rhodobacterales</taxon>
        <taxon>Paracoccaceae</taxon>
        <taxon>Parasedimentitalea</taxon>
    </lineage>
</organism>
<comment type="caution">
    <text evidence="1">The sequence shown here is derived from an EMBL/GenBank/DDBJ whole genome shotgun (WGS) entry which is preliminary data.</text>
</comment>
<dbReference type="Proteomes" id="UP000305041">
    <property type="component" value="Unassembled WGS sequence"/>
</dbReference>
<gene>
    <name evidence="1" type="ORF">FEE96_15160</name>
</gene>
<proteinExistence type="predicted"/>
<reference evidence="1 2" key="1">
    <citation type="submission" date="2019-05" db="EMBL/GenBank/DDBJ databases">
        <title>Draft genome sequence of Pelagicola sp. DSW4-44.</title>
        <authorList>
            <person name="Oh J."/>
        </authorList>
    </citation>
    <scope>NUCLEOTIDE SEQUENCE [LARGE SCALE GENOMIC DNA]</scope>
    <source>
        <strain evidence="1 2">DSW4-44</strain>
    </source>
</reference>
<evidence type="ECO:0000313" key="1">
    <source>
        <dbReference type="EMBL" id="TLP61573.1"/>
    </source>
</evidence>
<protein>
    <submittedName>
        <fullName evidence="1">Uncharacterized protein</fullName>
    </submittedName>
</protein>
<name>A0ABY2UT73_9RHOB</name>
<evidence type="ECO:0000313" key="2">
    <source>
        <dbReference type="Proteomes" id="UP000305041"/>
    </source>
</evidence>
<accession>A0ABY2UT73</accession>
<keyword evidence="2" id="KW-1185">Reference proteome</keyword>
<dbReference type="EMBL" id="VAUA01000007">
    <property type="protein sequence ID" value="TLP61573.1"/>
    <property type="molecule type" value="Genomic_DNA"/>
</dbReference>
<dbReference type="RefSeq" id="WP_138163957.1">
    <property type="nucleotide sequence ID" value="NZ_VAUA01000007.1"/>
</dbReference>
<sequence length="184" mass="20170">MTEIRTLLNLDRWTDLNCSAGGFTALGRPDIAPRAVDISVNKPLDPTNLKELVKFARPVPRAPIEELFGLCNGVMVGRYVFNVFGVLDKTGGGGHAHIPLDTNVPNLYGRPEELDEELLILAKSTEITAPSGKSSNFFHFIDTFGKISVSDSENLLKPVRTFDDVTKWLCSEFERAVSGFEASG</sequence>